<accession>A0A411Z3P9</accession>
<organism evidence="1 2">
    <name type="scientific">Pseudotabrizicola alkalilacus</name>
    <dbReference type="NCBI Taxonomy" id="2305252"/>
    <lineage>
        <taxon>Bacteria</taxon>
        <taxon>Pseudomonadati</taxon>
        <taxon>Pseudomonadota</taxon>
        <taxon>Alphaproteobacteria</taxon>
        <taxon>Rhodobacterales</taxon>
        <taxon>Paracoccaceae</taxon>
        <taxon>Pseudotabrizicola</taxon>
    </lineage>
</organism>
<protein>
    <submittedName>
        <fullName evidence="1">Uncharacterized protein</fullName>
    </submittedName>
</protein>
<reference evidence="1 2" key="1">
    <citation type="submission" date="2018-08" db="EMBL/GenBank/DDBJ databases">
        <title>Flavobacterium tibetense sp. nov., isolated from a wetland YonghuCo on Tibetan Plateau.</title>
        <authorList>
            <person name="Phurbu D."/>
            <person name="Lu H."/>
            <person name="Xing P."/>
        </authorList>
    </citation>
    <scope>NUCLEOTIDE SEQUENCE [LARGE SCALE GENOMIC DNA]</scope>
    <source>
        <strain evidence="1 2">DJC</strain>
    </source>
</reference>
<evidence type="ECO:0000313" key="1">
    <source>
        <dbReference type="EMBL" id="RGP37689.1"/>
    </source>
</evidence>
<gene>
    <name evidence="1" type="ORF">D1012_07155</name>
</gene>
<dbReference type="Proteomes" id="UP000284547">
    <property type="component" value="Unassembled WGS sequence"/>
</dbReference>
<comment type="caution">
    <text evidence="1">The sequence shown here is derived from an EMBL/GenBank/DDBJ whole genome shotgun (WGS) entry which is preliminary data.</text>
</comment>
<dbReference type="RefSeq" id="WP_118150679.1">
    <property type="nucleotide sequence ID" value="NZ_QWEY01000003.1"/>
</dbReference>
<sequence>MTLDTTNEAARAIAMVRAKFTNPVVLPQKRRKEFNIFLYEQFGNPADDAWKEADATEELENDKDFYLVEYFTTPAGPMAAVHFKDYPNPVLVVVNAEAARKMFEAECVSA</sequence>
<keyword evidence="2" id="KW-1185">Reference proteome</keyword>
<name>A0A411Z3P9_9RHOB</name>
<proteinExistence type="predicted"/>
<dbReference type="OrthoDB" id="9864418at2"/>
<dbReference type="EMBL" id="QWEY01000003">
    <property type="protein sequence ID" value="RGP37689.1"/>
    <property type="molecule type" value="Genomic_DNA"/>
</dbReference>
<dbReference type="AlphaFoldDB" id="A0A411Z3P9"/>
<evidence type="ECO:0000313" key="2">
    <source>
        <dbReference type="Proteomes" id="UP000284547"/>
    </source>
</evidence>